<evidence type="ECO:0000256" key="1">
    <source>
        <dbReference type="SAM" id="MobiDB-lite"/>
    </source>
</evidence>
<feature type="compositionally biased region" description="Pro residues" evidence="1">
    <location>
        <begin position="807"/>
        <end position="825"/>
    </location>
</feature>
<dbReference type="InterPro" id="IPR029001">
    <property type="entry name" value="ITPase-like_fam"/>
</dbReference>
<dbReference type="Proteomes" id="UP001515480">
    <property type="component" value="Unassembled WGS sequence"/>
</dbReference>
<comment type="caution">
    <text evidence="2">The sequence shown here is derived from an EMBL/GenBank/DDBJ whole genome shotgun (WGS) entry which is preliminary data.</text>
</comment>
<accession>A0AB34JRD4</accession>
<feature type="region of interest" description="Disordered" evidence="1">
    <location>
        <begin position="800"/>
        <end position="825"/>
    </location>
</feature>
<reference evidence="2 3" key="1">
    <citation type="journal article" date="2024" name="Science">
        <title>Giant polyketide synthase enzymes in the biosynthesis of giant marine polyether toxins.</title>
        <authorList>
            <person name="Fallon T.R."/>
            <person name="Shende V.V."/>
            <person name="Wierzbicki I.H."/>
            <person name="Pendleton A.L."/>
            <person name="Watervoot N.F."/>
            <person name="Auber R.P."/>
            <person name="Gonzalez D.J."/>
            <person name="Wisecaver J.H."/>
            <person name="Moore B.S."/>
        </authorList>
    </citation>
    <scope>NUCLEOTIDE SEQUENCE [LARGE SCALE GENOMIC DNA]</scope>
    <source>
        <strain evidence="2 3">12B1</strain>
    </source>
</reference>
<dbReference type="EMBL" id="JBGBPQ010000006">
    <property type="protein sequence ID" value="KAL1523261.1"/>
    <property type="molecule type" value="Genomic_DNA"/>
</dbReference>
<dbReference type="Pfam" id="PF01725">
    <property type="entry name" value="Ham1p_like"/>
    <property type="match status" value="1"/>
</dbReference>
<keyword evidence="3" id="KW-1185">Reference proteome</keyword>
<dbReference type="GO" id="GO:0047429">
    <property type="term" value="F:nucleoside triphosphate diphosphatase activity"/>
    <property type="evidence" value="ECO:0007669"/>
    <property type="project" value="InterPro"/>
</dbReference>
<organism evidence="2 3">
    <name type="scientific">Prymnesium parvum</name>
    <name type="common">Toxic golden alga</name>
    <dbReference type="NCBI Taxonomy" id="97485"/>
    <lineage>
        <taxon>Eukaryota</taxon>
        <taxon>Haptista</taxon>
        <taxon>Haptophyta</taxon>
        <taxon>Prymnesiophyceae</taxon>
        <taxon>Prymnesiales</taxon>
        <taxon>Prymnesiaceae</taxon>
        <taxon>Prymnesium</taxon>
    </lineage>
</organism>
<dbReference type="Gene3D" id="3.90.950.10">
    <property type="match status" value="1"/>
</dbReference>
<dbReference type="GO" id="GO:0009143">
    <property type="term" value="P:nucleoside triphosphate catabolic process"/>
    <property type="evidence" value="ECO:0007669"/>
    <property type="project" value="InterPro"/>
</dbReference>
<dbReference type="InterPro" id="IPR014942">
    <property type="entry name" value="AbiEii"/>
</dbReference>
<dbReference type="SUPFAM" id="SSF52972">
    <property type="entry name" value="ITPase-like"/>
    <property type="match status" value="1"/>
</dbReference>
<gene>
    <name evidence="2" type="ORF">AB1Y20_018211</name>
</gene>
<sequence>MNTTAIFRWRANLSDTSLLTGWHALSAVFTLLAAHRIATFLRHRHATSKLHRLPPHARHLHALEGLLRRLFLTPHREAWVLRGSLLLRGYCPQTPRHPDDLDFLVLHANDERTSLEAMREVCAARGVDDGVVFDAEQITAARTWEETEAPGLKLTIRWRLKGEQAWSSFNVDLGWGDPLRPPPRQVILPSTVGPAVAVYRAAALETLFGWKLHGLFEREPIGLSEKGVPKGYWRPKDLFDLYVVARSGQLSMADLPPAVEIAFSSRGYPLSRLVRLAERRFGTGPTSRHNWARWRASLLDQLAARAAPAPHLDVPADAAAAVAAVAPLAVAALEALGYERVGGDEAAASLAPAWQVDAVRQLVADARRRLVPRAAPPPPAAAAAVAPHRVVSATTPTAEAYFVLGGANPIKWEESRKVLSEWADIILPSDYTPPRHLRFPAGLADGSVTPADAARQLAAHCFAELRRPCIVDLLYLELYDCGTFHLLPPAGETAFARDHAGRTGSMHALVCYTADGEHTQLFTGELEGRVVHPVRGDKAYGFNRAWLPDGYQFTLGEMRSSFFAVHPRLKPLLELASCLRSESAYGTLEAGNGLFEVHITVRTPAAEEGGVASFEEACALCGVKAVLIENDGGETPTQVMTASYVKGTLPHVHHEAFRLSQRLLGMGFHILRVKVESTFSNPGVPRDDAEAAALSPHNYFEFHWKLRLPPEYDHTALTALVRPHGARLSRSALRKVASGHQHRFVTLRLYDIGREGALHRMQALTSALADAGHDVLTTIREYAVYDSNVGLDAGWIDSTHAGSHPSATPPPPPPSYITPPQPPPAPACAEETSVAALAARVRRLLWQPVHPLRTADLRALVVQLRLEVQQGRVSAHASGPADAPCVIYHYRQNVKVWSDALLLARGAVLCQPEGSLPHALATPFPKFFELHADGIELRELFERSVRWEATEKLDGSMGLLFHHRGAWTLITKRAWHSAQAEWGREWLRARGVRLDELRVGATYICEIVYAANLVVVQYDKSREGVVLCGAVGEDGVELDREHLEQVAARSGLPLVPLHSSGVGGAALEGAGEAAQAAAFDGLRDVVSQVAAYRGREKEGLVLRFSFQGGGSHRVKLKSDDYKRIYRLQDGCTEKGVWAAVRSGARTVEEMRAALPPQFLRFFDQALAEVLEHVKSVLCAAHHAVEMSGCADGRQLATYMKEHEQWADGSEITQLHRKLAHKALVGRLGRLHEDCRAAEPMQIMAALECLDNPTRQAVFAHVPVPSVAPDGCVTSADGVVLLNHRR</sequence>
<dbReference type="Pfam" id="PF08843">
    <property type="entry name" value="AbiEii"/>
    <property type="match status" value="1"/>
</dbReference>
<evidence type="ECO:0000313" key="3">
    <source>
        <dbReference type="Proteomes" id="UP001515480"/>
    </source>
</evidence>
<dbReference type="InterPro" id="IPR002637">
    <property type="entry name" value="RdgB/HAM1"/>
</dbReference>
<evidence type="ECO:0000313" key="2">
    <source>
        <dbReference type="EMBL" id="KAL1523261.1"/>
    </source>
</evidence>
<name>A0AB34JRD4_PRYPA</name>
<protein>
    <submittedName>
        <fullName evidence="2">Uncharacterized protein</fullName>
    </submittedName>
</protein>
<proteinExistence type="predicted"/>